<dbReference type="PANTHER" id="PTHR43668:SF5">
    <property type="entry name" value="AMIDOHYDROLASE 3 DOMAIN-CONTAINING PROTEIN"/>
    <property type="match status" value="1"/>
</dbReference>
<dbReference type="InterPro" id="IPR011059">
    <property type="entry name" value="Metal-dep_hydrolase_composite"/>
</dbReference>
<evidence type="ECO:0000259" key="2">
    <source>
        <dbReference type="Pfam" id="PF01979"/>
    </source>
</evidence>
<gene>
    <name evidence="3" type="ORF">AMORRO_LOCUS4485</name>
</gene>
<reference evidence="3" key="1">
    <citation type="submission" date="2021-06" db="EMBL/GenBank/DDBJ databases">
        <authorList>
            <person name="Kallberg Y."/>
            <person name="Tangrot J."/>
            <person name="Rosling A."/>
        </authorList>
    </citation>
    <scope>NUCLEOTIDE SEQUENCE</scope>
    <source>
        <strain evidence="3">CL551</strain>
    </source>
</reference>
<dbReference type="Proteomes" id="UP000789342">
    <property type="component" value="Unassembled WGS sequence"/>
</dbReference>
<keyword evidence="4" id="KW-1185">Reference proteome</keyword>
<keyword evidence="1" id="KW-0812">Transmembrane</keyword>
<sequence length="938" mass="102090">MATSQELSSIDFYGKGSTTFKKRKISLLNSISLERLFITICLFVVLTTLWAIRDIHILPNETNSGISLEAYRYGLSRCAAINRAKPNNIFEGVQRSNPRFVPGTKTYALTNGIILNGIGETIVGDIILKNGIIVAIGQDLSYDEDAVVIDLKKKFVTPGLVDMHSHLGVDSWPFLAATSDTNEMTNPLTPYVRAQDGLNPSDPAIRIIASGGVTTSLVLPGSGNVMGGEGYAIKLRPVNTLSVDDMSVTANISQSKERSWRWLKMACGENPKRAYGRYRGVIPSTRMGEAWLFRKRFAEAKKLKMLQDDWCSISAKIGNNARMSTPFPEDLQNDGLVALLRGDAKLNVHCYETHDIEAMIRHSLEFDFTITAIHHGLDAYRIPDVIKRARGNITVATFSDLWGYKKEAFQASTKSPKILSDANIPVALKSDHPVLNAQHLIFEAAKARYYGLDDQLSLAAVTSVPARALGLDYRIGQISVGYDADVVIWNDYPLSLGSAPLEVYIDGIPQFNTDISVLGKDSSGFQNLENKLNSSDLSRKSRTATSFIVKNIGKVFIDEANTMDTYQSKTEEKISIVVKDGFIECVGINCTSPEQISLYEVIDLNNGYVIPGVTAVGSDLGLSEISAEESTKDGIVTSDDINHVIHAVDGLKLGGKHLEVAYRSGVLTAITSPLSYRGVITGISVAFKTGAQTVIDHKDGEVILKESVALHAQIGTPFKDVAHLRRILINGLTSNSSDNMFGLAAHGKIPLIVYTHSKDEIASLIRLKEKVSSYGCKVKFVILGGAEAHLLAPELAKHKIPVVLLPPRPTPELWTAQNVLTGAPIDDKMGIDILHAHKVTVGIGVSDSGLARNLVWDAGWAQRSSSGSISEKEAVGFITWNLRKIFGLDELNYGCGLGTKGNRANFVAYDGSPFDMKSRIRVVVGGGKNMALIDPDDE</sequence>
<feature type="transmembrane region" description="Helical" evidence="1">
    <location>
        <begin position="32"/>
        <end position="52"/>
    </location>
</feature>
<accession>A0A9N9AEB3</accession>
<dbReference type="InterPro" id="IPR050138">
    <property type="entry name" value="DHOase/Allantoinase_Hydrolase"/>
</dbReference>
<feature type="domain" description="Amidohydrolase-related" evidence="2">
    <location>
        <begin position="155"/>
        <end position="501"/>
    </location>
</feature>
<dbReference type="SUPFAM" id="SSF51556">
    <property type="entry name" value="Metallo-dependent hydrolases"/>
    <property type="match status" value="1"/>
</dbReference>
<comment type="caution">
    <text evidence="3">The sequence shown here is derived from an EMBL/GenBank/DDBJ whole genome shotgun (WGS) entry which is preliminary data.</text>
</comment>
<proteinExistence type="predicted"/>
<dbReference type="GO" id="GO:0004038">
    <property type="term" value="F:allantoinase activity"/>
    <property type="evidence" value="ECO:0007669"/>
    <property type="project" value="TreeGrafter"/>
</dbReference>
<dbReference type="AlphaFoldDB" id="A0A9N9AEB3"/>
<evidence type="ECO:0000256" key="1">
    <source>
        <dbReference type="SAM" id="Phobius"/>
    </source>
</evidence>
<dbReference type="PANTHER" id="PTHR43668">
    <property type="entry name" value="ALLANTOINASE"/>
    <property type="match status" value="1"/>
</dbReference>
<dbReference type="Pfam" id="PF01979">
    <property type="entry name" value="Amidohydro_1"/>
    <property type="match status" value="1"/>
</dbReference>
<name>A0A9N9AEB3_9GLOM</name>
<keyword evidence="1" id="KW-1133">Transmembrane helix</keyword>
<dbReference type="Gene3D" id="3.20.20.140">
    <property type="entry name" value="Metal-dependent hydrolases"/>
    <property type="match status" value="2"/>
</dbReference>
<dbReference type="CDD" id="cd01309">
    <property type="entry name" value="Met_dep_hydrolase_C"/>
    <property type="match status" value="1"/>
</dbReference>
<dbReference type="InterPro" id="IPR006680">
    <property type="entry name" value="Amidohydro-rel"/>
</dbReference>
<evidence type="ECO:0000313" key="4">
    <source>
        <dbReference type="Proteomes" id="UP000789342"/>
    </source>
</evidence>
<dbReference type="SUPFAM" id="SSF51338">
    <property type="entry name" value="Composite domain of metallo-dependent hydrolases"/>
    <property type="match status" value="2"/>
</dbReference>
<dbReference type="InterPro" id="IPR032466">
    <property type="entry name" value="Metal_Hydrolase"/>
</dbReference>
<evidence type="ECO:0000313" key="3">
    <source>
        <dbReference type="EMBL" id="CAG8526980.1"/>
    </source>
</evidence>
<dbReference type="OrthoDB" id="10258955at2759"/>
<protein>
    <submittedName>
        <fullName evidence="3">2810_t:CDS:1</fullName>
    </submittedName>
</protein>
<organism evidence="3 4">
    <name type="scientific">Acaulospora morrowiae</name>
    <dbReference type="NCBI Taxonomy" id="94023"/>
    <lineage>
        <taxon>Eukaryota</taxon>
        <taxon>Fungi</taxon>
        <taxon>Fungi incertae sedis</taxon>
        <taxon>Mucoromycota</taxon>
        <taxon>Glomeromycotina</taxon>
        <taxon>Glomeromycetes</taxon>
        <taxon>Diversisporales</taxon>
        <taxon>Acaulosporaceae</taxon>
        <taxon>Acaulospora</taxon>
    </lineage>
</organism>
<dbReference type="GO" id="GO:0006145">
    <property type="term" value="P:purine nucleobase catabolic process"/>
    <property type="evidence" value="ECO:0007669"/>
    <property type="project" value="TreeGrafter"/>
</dbReference>
<keyword evidence="1" id="KW-0472">Membrane</keyword>
<dbReference type="EMBL" id="CAJVPV010002474">
    <property type="protein sequence ID" value="CAG8526980.1"/>
    <property type="molecule type" value="Genomic_DNA"/>
</dbReference>
<dbReference type="GO" id="GO:0005737">
    <property type="term" value="C:cytoplasm"/>
    <property type="evidence" value="ECO:0007669"/>
    <property type="project" value="TreeGrafter"/>
</dbReference>